<organism evidence="7 8">
    <name type="scientific">Debaryomyces fabryi</name>
    <dbReference type="NCBI Taxonomy" id="58627"/>
    <lineage>
        <taxon>Eukaryota</taxon>
        <taxon>Fungi</taxon>
        <taxon>Dikarya</taxon>
        <taxon>Ascomycota</taxon>
        <taxon>Saccharomycotina</taxon>
        <taxon>Pichiomycetes</taxon>
        <taxon>Debaryomycetaceae</taxon>
        <taxon>Debaryomyces</taxon>
    </lineage>
</organism>
<dbReference type="RefSeq" id="XP_015465542.1">
    <property type="nucleotide sequence ID" value="XM_015613635.1"/>
</dbReference>
<keyword evidence="8" id="KW-1185">Reference proteome</keyword>
<accession>A0A0V1PTF0</accession>
<evidence type="ECO:0000313" key="7">
    <source>
        <dbReference type="EMBL" id="KRZ99439.1"/>
    </source>
</evidence>
<dbReference type="PROSITE" id="PS50195">
    <property type="entry name" value="PX"/>
    <property type="match status" value="1"/>
</dbReference>
<keyword evidence="2" id="KW-0677">Repeat</keyword>
<dbReference type="InterPro" id="IPR036028">
    <property type="entry name" value="SH3-like_dom_sf"/>
</dbReference>
<dbReference type="AlphaFoldDB" id="A0A0V1PTF0"/>
<feature type="domain" description="PX" evidence="6">
    <location>
        <begin position="133"/>
        <end position="255"/>
    </location>
</feature>
<evidence type="ECO:0000259" key="6">
    <source>
        <dbReference type="PROSITE" id="PS50195"/>
    </source>
</evidence>
<dbReference type="Proteomes" id="UP000054251">
    <property type="component" value="Unassembled WGS sequence"/>
</dbReference>
<dbReference type="CDD" id="cd00174">
    <property type="entry name" value="SH3"/>
    <property type="match status" value="1"/>
</dbReference>
<dbReference type="GeneID" id="26841815"/>
<dbReference type="SMART" id="SM00326">
    <property type="entry name" value="SH3"/>
    <property type="match status" value="1"/>
</dbReference>
<dbReference type="GO" id="GO:0005737">
    <property type="term" value="C:cytoplasm"/>
    <property type="evidence" value="ECO:0007669"/>
    <property type="project" value="TreeGrafter"/>
</dbReference>
<name>A0A0V1PTF0_9ASCO</name>
<feature type="domain" description="SH3" evidence="5">
    <location>
        <begin position="29"/>
        <end position="91"/>
    </location>
</feature>
<evidence type="ECO:0000313" key="8">
    <source>
        <dbReference type="Proteomes" id="UP000054251"/>
    </source>
</evidence>
<dbReference type="InterPro" id="IPR036871">
    <property type="entry name" value="PX_dom_sf"/>
</dbReference>
<dbReference type="InterPro" id="IPR001683">
    <property type="entry name" value="PX_dom"/>
</dbReference>
<dbReference type="CDD" id="cd06890">
    <property type="entry name" value="PX_Bem1p"/>
    <property type="match status" value="1"/>
</dbReference>
<evidence type="ECO:0000259" key="5">
    <source>
        <dbReference type="PROSITE" id="PS50002"/>
    </source>
</evidence>
<proteinExistence type="predicted"/>
<dbReference type="GO" id="GO:0000747">
    <property type="term" value="P:conjugation with cellular fusion"/>
    <property type="evidence" value="ECO:0007669"/>
    <property type="project" value="TreeGrafter"/>
</dbReference>
<sequence>MGRLRRFVKGESLEISAPTNVQQFVRSFNHSVIVVCIHGFKAENKYELTTHKGNILKVLERPGNGWLLVQFIDTVNKYGLIPAKYVDIAVNDPLNPITLQWLHQIDELSSITSEPHSRSKDLSKADGSPISTHTNTYPKSATISNVLLLENRYWYRLDIKYSDKNKTYLPRYYEDFYNLHGSLLDMVGKTDTPSSLPKLPEPIACTTPSQSNVLNEVLLNRCNDLSIYLNHFFADKRFRKSKVLHEWLNISYRDLGGLIGHPHSNYTNEEISKRILPYSVDIITDMTSRNHNNDHVIVSKPTSSTYSKTYNFNSKNQLGENGSYKSIRCPPPKLTVNTSNHNYNNSVGSHSETSIFSDVDSAKTPDTPFSFSHSQYILKDNYVKVKVIKPNEDIVVLKIDRNDIKSAVDLKRLVSARISYENLHIKLQDFKCIDSPSYNFNQVLNESEKIVLKAA</sequence>
<evidence type="ECO:0008006" key="9">
    <source>
        <dbReference type="Google" id="ProtNLM"/>
    </source>
</evidence>
<keyword evidence="1 3" id="KW-0728">SH3 domain</keyword>
<comment type="caution">
    <text evidence="7">The sequence shown here is derived from an EMBL/GenBank/DDBJ whole genome shotgun (WGS) entry which is preliminary data.</text>
</comment>
<dbReference type="Gene3D" id="2.30.30.40">
    <property type="entry name" value="SH3 Domains"/>
    <property type="match status" value="1"/>
</dbReference>
<dbReference type="GO" id="GO:0035091">
    <property type="term" value="F:phosphatidylinositol binding"/>
    <property type="evidence" value="ECO:0007669"/>
    <property type="project" value="InterPro"/>
</dbReference>
<evidence type="ECO:0000256" key="2">
    <source>
        <dbReference type="ARBA" id="ARBA00022737"/>
    </source>
</evidence>
<dbReference type="PANTHER" id="PTHR15706">
    <property type="entry name" value="SH3 MULTIPLE DOMAIN"/>
    <property type="match status" value="1"/>
</dbReference>
<dbReference type="SUPFAM" id="SSF64268">
    <property type="entry name" value="PX domain"/>
    <property type="match status" value="1"/>
</dbReference>
<dbReference type="GO" id="GO:0043332">
    <property type="term" value="C:mating projection tip"/>
    <property type="evidence" value="ECO:0007669"/>
    <property type="project" value="TreeGrafter"/>
</dbReference>
<evidence type="ECO:0000256" key="1">
    <source>
        <dbReference type="ARBA" id="ARBA00022443"/>
    </source>
</evidence>
<dbReference type="Pfam" id="PF00787">
    <property type="entry name" value="PX"/>
    <property type="match status" value="1"/>
</dbReference>
<dbReference type="Pfam" id="PF00018">
    <property type="entry name" value="SH3_1"/>
    <property type="match status" value="1"/>
</dbReference>
<dbReference type="InterPro" id="IPR035550">
    <property type="entry name" value="Bem1/Scd2_PX"/>
</dbReference>
<dbReference type="Gene3D" id="3.30.1520.10">
    <property type="entry name" value="Phox-like domain"/>
    <property type="match status" value="1"/>
</dbReference>
<dbReference type="PROSITE" id="PS50002">
    <property type="entry name" value="SH3"/>
    <property type="match status" value="1"/>
</dbReference>
<gene>
    <name evidence="7" type="ORF">AC631_04806</name>
</gene>
<dbReference type="OrthoDB" id="548867at2759"/>
<dbReference type="InterPro" id="IPR051228">
    <property type="entry name" value="NADPH_Oxidase/PX-Domain"/>
</dbReference>
<dbReference type="PANTHER" id="PTHR15706:SF2">
    <property type="entry name" value="SH3 AND PX DOMAIN-CONTAINING PROTEIN 2A"/>
    <property type="match status" value="1"/>
</dbReference>
<reference evidence="7 8" key="1">
    <citation type="submission" date="2015-11" db="EMBL/GenBank/DDBJ databases">
        <title>The genome of Debaryomyces fabryi.</title>
        <authorList>
            <person name="Tafer H."/>
            <person name="Lopandic K."/>
        </authorList>
    </citation>
    <scope>NUCLEOTIDE SEQUENCE [LARGE SCALE GENOMIC DNA]</scope>
    <source>
        <strain evidence="7 8">CBS 789</strain>
    </source>
</reference>
<dbReference type="EMBL" id="LMYN01000143">
    <property type="protein sequence ID" value="KRZ99439.1"/>
    <property type="molecule type" value="Genomic_DNA"/>
</dbReference>
<feature type="compositionally biased region" description="Basic and acidic residues" evidence="4">
    <location>
        <begin position="115"/>
        <end position="124"/>
    </location>
</feature>
<dbReference type="GO" id="GO:0030674">
    <property type="term" value="F:protein-macromolecule adaptor activity"/>
    <property type="evidence" value="ECO:0007669"/>
    <property type="project" value="TreeGrafter"/>
</dbReference>
<evidence type="ECO:0000256" key="4">
    <source>
        <dbReference type="SAM" id="MobiDB-lite"/>
    </source>
</evidence>
<dbReference type="SUPFAM" id="SSF50044">
    <property type="entry name" value="SH3-domain"/>
    <property type="match status" value="1"/>
</dbReference>
<dbReference type="InterPro" id="IPR001452">
    <property type="entry name" value="SH3_domain"/>
</dbReference>
<evidence type="ECO:0000256" key="3">
    <source>
        <dbReference type="PROSITE-ProRule" id="PRU00192"/>
    </source>
</evidence>
<feature type="region of interest" description="Disordered" evidence="4">
    <location>
        <begin position="112"/>
        <end position="136"/>
    </location>
</feature>
<protein>
    <recommendedName>
        <fullName evidence="9">PX domain-containing protein</fullName>
    </recommendedName>
</protein>